<reference evidence="10" key="1">
    <citation type="submission" date="2016-11" db="UniProtKB">
        <authorList>
            <consortium name="WormBaseParasite"/>
        </authorList>
    </citation>
    <scope>IDENTIFICATION</scope>
</reference>
<feature type="transmembrane region" description="Helical" evidence="6">
    <location>
        <begin position="104"/>
        <end position="127"/>
    </location>
</feature>
<sequence>MIPDGSVFGAGRSQGLGYSFDPKEFFLRPTSILRIVTWFFSIIVFACISAGGYVEDTCIMNGDHGACGFGIFVGAMAFVACIVFLILDAVFAQFSSAEHRKYTVLSDIVFSAIWSFFYFVAFCYMTNKLSNTPQVFIDLKLIQPWQVSNVRASIAFSFFSIGTFAALAYFAVQKYRQGVQGAFDTTDQIESQVGGGGSGGPHLGTDYPGFGSDTAGQGGGYQKSSGYGGGETGDLSSGGGQYQQPAY</sequence>
<proteinExistence type="inferred from homology"/>
<dbReference type="AlphaFoldDB" id="A0A1I8HS17"/>
<name>A0A1I8HS17_9PLAT</name>
<evidence type="ECO:0000256" key="2">
    <source>
        <dbReference type="ARBA" id="ARBA00010252"/>
    </source>
</evidence>
<dbReference type="GO" id="GO:0030672">
    <property type="term" value="C:synaptic vesicle membrane"/>
    <property type="evidence" value="ECO:0007669"/>
    <property type="project" value="TreeGrafter"/>
</dbReference>
<keyword evidence="5 6" id="KW-0472">Membrane</keyword>
<dbReference type="Proteomes" id="UP000095280">
    <property type="component" value="Unplaced"/>
</dbReference>
<evidence type="ECO:0000256" key="3">
    <source>
        <dbReference type="ARBA" id="ARBA00022692"/>
    </source>
</evidence>
<feature type="transmembrane region" description="Helical" evidence="6">
    <location>
        <begin position="69"/>
        <end position="92"/>
    </location>
</feature>
<evidence type="ECO:0000256" key="1">
    <source>
        <dbReference type="ARBA" id="ARBA00004141"/>
    </source>
</evidence>
<dbReference type="GO" id="GO:0031594">
    <property type="term" value="C:neuromuscular junction"/>
    <property type="evidence" value="ECO:0007669"/>
    <property type="project" value="TreeGrafter"/>
</dbReference>
<evidence type="ECO:0000256" key="4">
    <source>
        <dbReference type="ARBA" id="ARBA00022989"/>
    </source>
</evidence>
<dbReference type="PROSITE" id="PS51225">
    <property type="entry name" value="MARVEL"/>
    <property type="match status" value="1"/>
</dbReference>
<feature type="transmembrane region" description="Helical" evidence="6">
    <location>
        <begin position="32"/>
        <end position="54"/>
    </location>
</feature>
<evidence type="ECO:0000313" key="10">
    <source>
        <dbReference type="WBParaSite" id="maker-uti_cns_0007716-snap-gene-0.3-mRNA-1"/>
    </source>
</evidence>
<protein>
    <recommendedName>
        <fullName evidence="6">Synaptogyrin</fullName>
    </recommendedName>
</protein>
<dbReference type="PANTHER" id="PTHR10838:SF20">
    <property type="entry name" value="SYNAPTOGYRIN"/>
    <property type="match status" value="1"/>
</dbReference>
<dbReference type="WBParaSite" id="maker-uti_cns_0007716-snap-gene-0.3-mRNA-1">
    <property type="protein sequence ID" value="maker-uti_cns_0007716-snap-gene-0.3-mRNA-1"/>
    <property type="gene ID" value="maker-uti_cns_0007716-snap-gene-0.3"/>
</dbReference>
<comment type="subcellular location">
    <subcellularLocation>
        <location evidence="1 6">Membrane</location>
        <topology evidence="1 6">Multi-pass membrane protein</topology>
    </subcellularLocation>
</comment>
<organism evidence="9 10">
    <name type="scientific">Macrostomum lignano</name>
    <dbReference type="NCBI Taxonomy" id="282301"/>
    <lineage>
        <taxon>Eukaryota</taxon>
        <taxon>Metazoa</taxon>
        <taxon>Spiralia</taxon>
        <taxon>Lophotrochozoa</taxon>
        <taxon>Platyhelminthes</taxon>
        <taxon>Rhabditophora</taxon>
        <taxon>Macrostomorpha</taxon>
        <taxon>Macrostomida</taxon>
        <taxon>Macrostomidae</taxon>
        <taxon>Macrostomum</taxon>
    </lineage>
</organism>
<evidence type="ECO:0000256" key="5">
    <source>
        <dbReference type="ARBA" id="ARBA00023136"/>
    </source>
</evidence>
<feature type="region of interest" description="Disordered" evidence="7">
    <location>
        <begin position="204"/>
        <end position="247"/>
    </location>
</feature>
<dbReference type="InterPro" id="IPR016579">
    <property type="entry name" value="Synaptogyrin"/>
</dbReference>
<evidence type="ECO:0000259" key="8">
    <source>
        <dbReference type="PROSITE" id="PS51225"/>
    </source>
</evidence>
<evidence type="ECO:0000313" key="9">
    <source>
        <dbReference type="Proteomes" id="UP000095280"/>
    </source>
</evidence>
<feature type="transmembrane region" description="Helical" evidence="6">
    <location>
        <begin position="154"/>
        <end position="172"/>
    </location>
</feature>
<feature type="domain" description="MARVEL" evidence="8">
    <location>
        <begin position="25"/>
        <end position="176"/>
    </location>
</feature>
<dbReference type="PIRSF" id="PIRSF011282">
    <property type="entry name" value="Synaptogyrin"/>
    <property type="match status" value="1"/>
</dbReference>
<dbReference type="InterPro" id="IPR008253">
    <property type="entry name" value="Marvel"/>
</dbReference>
<dbReference type="PANTHER" id="PTHR10838">
    <property type="entry name" value="SYNAPTOGYRIN"/>
    <property type="match status" value="1"/>
</dbReference>
<accession>A0A1I8HS17</accession>
<feature type="compositionally biased region" description="Gly residues" evidence="7">
    <location>
        <begin position="216"/>
        <end position="241"/>
    </location>
</feature>
<keyword evidence="9" id="KW-1185">Reference proteome</keyword>
<evidence type="ECO:0000256" key="7">
    <source>
        <dbReference type="SAM" id="MobiDB-lite"/>
    </source>
</evidence>
<comment type="similarity">
    <text evidence="2 6">Belongs to the synaptogyrin family.</text>
</comment>
<dbReference type="Pfam" id="PF01284">
    <property type="entry name" value="MARVEL"/>
    <property type="match status" value="1"/>
</dbReference>
<keyword evidence="3 6" id="KW-0812">Transmembrane</keyword>
<keyword evidence="4 6" id="KW-1133">Transmembrane helix</keyword>
<evidence type="ECO:0000256" key="6">
    <source>
        <dbReference type="PIRNR" id="PIRNR011282"/>
    </source>
</evidence>